<dbReference type="EMBL" id="CP159342">
    <property type="protein sequence ID" value="XCH71696.1"/>
    <property type="molecule type" value="Genomic_DNA"/>
</dbReference>
<evidence type="ECO:0000313" key="3">
    <source>
        <dbReference type="EMBL" id="XBP90998.1"/>
    </source>
</evidence>
<dbReference type="RefSeq" id="WP_350930546.1">
    <property type="nucleotide sequence ID" value="NZ_CP157762.1"/>
</dbReference>
<dbReference type="InterPro" id="IPR050051">
    <property type="entry name" value="EccE_dom"/>
</dbReference>
<proteinExistence type="predicted"/>
<evidence type="ECO:0000313" key="4">
    <source>
        <dbReference type="EMBL" id="XCH71696.1"/>
    </source>
</evidence>
<accession>A0AAU8H5E2</accession>
<feature type="compositionally biased region" description="Low complexity" evidence="1">
    <location>
        <begin position="36"/>
        <end position="57"/>
    </location>
</feature>
<reference evidence="4" key="2">
    <citation type="submission" date="2024-06" db="EMBL/GenBank/DDBJ databases">
        <title>Micromonospora mangrovi CCTCC AA 2012012 genome sequences.</title>
        <authorList>
            <person name="Gao J."/>
        </authorList>
    </citation>
    <scope>NUCLEOTIDE SEQUENCE</scope>
    <source>
        <strain evidence="4">CCTCC AA 2012012</strain>
    </source>
</reference>
<name>A0AAU8H5E2_9ACTN</name>
<evidence type="ECO:0000259" key="2">
    <source>
        <dbReference type="Pfam" id="PF11203"/>
    </source>
</evidence>
<dbReference type="AlphaFoldDB" id="A0AAU8H5E2"/>
<organism evidence="4">
    <name type="scientific">Micromonospora sp. CCTCC AA 2012012</name>
    <dbReference type="NCBI Taxonomy" id="3111921"/>
    <lineage>
        <taxon>Bacteria</taxon>
        <taxon>Bacillati</taxon>
        <taxon>Actinomycetota</taxon>
        <taxon>Actinomycetes</taxon>
        <taxon>Micromonosporales</taxon>
        <taxon>Micromonosporaceae</taxon>
        <taxon>Micromonospora</taxon>
    </lineage>
</organism>
<feature type="region of interest" description="Disordered" evidence="1">
    <location>
        <begin position="1"/>
        <end position="64"/>
    </location>
</feature>
<dbReference type="EMBL" id="CP157762">
    <property type="protein sequence ID" value="XBP90998.1"/>
    <property type="molecule type" value="Genomic_DNA"/>
</dbReference>
<gene>
    <name evidence="4" type="ORF">ABUL08_15080</name>
    <name evidence="3" type="ORF">VK199_15015</name>
</gene>
<feature type="region of interest" description="Disordered" evidence="1">
    <location>
        <begin position="430"/>
        <end position="454"/>
    </location>
</feature>
<feature type="compositionally biased region" description="Low complexity" evidence="1">
    <location>
        <begin position="19"/>
        <end position="28"/>
    </location>
</feature>
<sequence>MNDGEGYPRHPVGRAAPVSSGHPAAAPAYPSPGGVPPQFGAAPVGAPAPGTAGVPAPSTTDDAGVRAVRRPGHLGSLSTGQILVAEAAVVLAVAAATRGPVPGLIAGAVALLLVTLAFARRRQRWWLEDRVIAWRYRRRRAAAVDRTTEPVLAALRTIAPGLTVREVSAPDGARVGVARDEAGWFSVVALTPTAPVHAEGAPVPLDALVGVLAATEQPGVVLQLVNHTVPAPSLDVPSASPAGASYQQLTSALSPIAVPAHRESSVAVRIDARSLAEALLDHHADAEAAASLVASLGRRTATSLRRLGIACRVLDTQDLVAALARSCDVEPGGTGDGSPVHEEWSRWHSAQLLHRTFWLRTWPSSTAAIGALFDRVAATPAAQTSMALVLDPSGGDDVAVRALIRLAARPDDDFAALERALTEGVRRLGGDLQPLDGEQGPAAYATAPTGGGAG</sequence>
<feature type="domain" description="Type VII secretion system protein EccE" evidence="2">
    <location>
        <begin position="259"/>
        <end position="359"/>
    </location>
</feature>
<reference evidence="3" key="1">
    <citation type="submission" date="2024-01" db="EMBL/GenBank/DDBJ databases">
        <title>The genome sequence of Micromonospora mangrovi CCTCC AA 2012012.</title>
        <authorList>
            <person name="Gao J."/>
        </authorList>
    </citation>
    <scope>NUCLEOTIDE SEQUENCE</scope>
    <source>
        <strain evidence="3">CCTCC AA 2012012</strain>
    </source>
</reference>
<evidence type="ECO:0000256" key="1">
    <source>
        <dbReference type="SAM" id="MobiDB-lite"/>
    </source>
</evidence>
<protein>
    <submittedName>
        <fullName evidence="4">Type VII secretion protein EccE</fullName>
    </submittedName>
</protein>
<dbReference type="Pfam" id="PF11203">
    <property type="entry name" value="EccE"/>
    <property type="match status" value="1"/>
</dbReference>